<dbReference type="GO" id="GO:0004713">
    <property type="term" value="F:protein tyrosine kinase activity"/>
    <property type="evidence" value="ECO:0007669"/>
    <property type="project" value="TreeGrafter"/>
</dbReference>
<dbReference type="Pfam" id="PF13807">
    <property type="entry name" value="GNVR"/>
    <property type="match status" value="1"/>
</dbReference>
<keyword evidence="3 7" id="KW-0812">Transmembrane</keyword>
<evidence type="ECO:0000256" key="2">
    <source>
        <dbReference type="ARBA" id="ARBA00022475"/>
    </source>
</evidence>
<evidence type="ECO:0000256" key="3">
    <source>
        <dbReference type="ARBA" id="ARBA00022692"/>
    </source>
</evidence>
<feature type="domain" description="Tyrosine-protein kinase G-rich" evidence="9">
    <location>
        <begin position="291"/>
        <end position="366"/>
    </location>
</feature>
<evidence type="ECO:0000313" key="10">
    <source>
        <dbReference type="EMBL" id="SMO48926.1"/>
    </source>
</evidence>
<accession>A0A521BP68</accession>
<keyword evidence="11" id="KW-1185">Reference proteome</keyword>
<evidence type="ECO:0000256" key="5">
    <source>
        <dbReference type="ARBA" id="ARBA00023136"/>
    </source>
</evidence>
<evidence type="ECO:0000256" key="1">
    <source>
        <dbReference type="ARBA" id="ARBA00004651"/>
    </source>
</evidence>
<evidence type="ECO:0000256" key="4">
    <source>
        <dbReference type="ARBA" id="ARBA00022989"/>
    </source>
</evidence>
<dbReference type="PANTHER" id="PTHR32309">
    <property type="entry name" value="TYROSINE-PROTEIN KINASE"/>
    <property type="match status" value="1"/>
</dbReference>
<evidence type="ECO:0000256" key="6">
    <source>
        <dbReference type="SAM" id="Coils"/>
    </source>
</evidence>
<dbReference type="GO" id="GO:0005886">
    <property type="term" value="C:plasma membrane"/>
    <property type="evidence" value="ECO:0007669"/>
    <property type="project" value="UniProtKB-SubCell"/>
</dbReference>
<protein>
    <submittedName>
        <fullName evidence="10">Uncharacterized protein involved in exopolysaccharide biosynthesis</fullName>
    </submittedName>
</protein>
<proteinExistence type="predicted"/>
<comment type="subcellular location">
    <subcellularLocation>
        <location evidence="1">Cell membrane</location>
        <topology evidence="1">Multi-pass membrane protein</topology>
    </subcellularLocation>
</comment>
<dbReference type="Proteomes" id="UP000317315">
    <property type="component" value="Unassembled WGS sequence"/>
</dbReference>
<feature type="transmembrane region" description="Helical" evidence="7">
    <location>
        <begin position="32"/>
        <end position="55"/>
    </location>
</feature>
<organism evidence="10 11">
    <name type="scientific">Balnearium lithotrophicum</name>
    <dbReference type="NCBI Taxonomy" id="223788"/>
    <lineage>
        <taxon>Bacteria</taxon>
        <taxon>Pseudomonadati</taxon>
        <taxon>Aquificota</taxon>
        <taxon>Aquificia</taxon>
        <taxon>Desulfurobacteriales</taxon>
        <taxon>Desulfurobacteriaceae</taxon>
        <taxon>Balnearium</taxon>
    </lineage>
</organism>
<keyword evidence="5 7" id="KW-0472">Membrane</keyword>
<feature type="coiled-coil region" evidence="6">
    <location>
        <begin position="249"/>
        <end position="309"/>
    </location>
</feature>
<dbReference type="InterPro" id="IPR032807">
    <property type="entry name" value="GNVR"/>
</dbReference>
<evidence type="ECO:0000259" key="9">
    <source>
        <dbReference type="Pfam" id="PF13807"/>
    </source>
</evidence>
<feature type="transmembrane region" description="Helical" evidence="7">
    <location>
        <begin position="345"/>
        <end position="364"/>
    </location>
</feature>
<dbReference type="EMBL" id="FXTM01000006">
    <property type="protein sequence ID" value="SMO48926.1"/>
    <property type="molecule type" value="Genomic_DNA"/>
</dbReference>
<keyword evidence="2" id="KW-1003">Cell membrane</keyword>
<dbReference type="RefSeq" id="WP_142934716.1">
    <property type="nucleotide sequence ID" value="NZ_FXTM01000006.1"/>
</dbReference>
<evidence type="ECO:0000259" key="8">
    <source>
        <dbReference type="Pfam" id="PF02706"/>
    </source>
</evidence>
<feature type="domain" description="Polysaccharide chain length determinant N-terminal" evidence="8">
    <location>
        <begin position="15"/>
        <end position="111"/>
    </location>
</feature>
<dbReference type="PANTHER" id="PTHR32309:SF13">
    <property type="entry name" value="FERRIC ENTEROBACTIN TRANSPORT PROTEIN FEPE"/>
    <property type="match status" value="1"/>
</dbReference>
<evidence type="ECO:0000256" key="7">
    <source>
        <dbReference type="SAM" id="Phobius"/>
    </source>
</evidence>
<gene>
    <name evidence="10" type="ORF">SAMN06269117_10676</name>
</gene>
<dbReference type="OrthoDB" id="13093at2"/>
<dbReference type="InterPro" id="IPR050445">
    <property type="entry name" value="Bact_polysacc_biosynth/exp"/>
</dbReference>
<sequence length="382" mass="44179">MEKTKETYSPYYEEDEIDLYELWLTLKKRKKIVLGFTVFFTLIALILCFILPPTYKTETTLMPLGGKKGGGLSSLLASLPISVSLPTSQSGLTVEAVLNSRTLRERVIRDLNLLPLLFPDKWDSKRRKWILKGKDDRPPTILDGAEKLKKLISVSTNKKTGVVTLSVEFKENPQIAYEIARTALKEADNILNEKSFTLAKKYKIYVGKQLQIARRKLLEIEKIYEEFIEGKIKKVPFIFGEDVFKAPNVSLNDERIKNLERELKNLREKVKNLQKNTNYVSLPEYQVNFQKLQAQMDIAKELFETLVKEYEMAKAQEMKEQISFQVIDPPYVPEIDKPYKPKKKLIVAVAFISGLFLGIFAAFFKEWLDGVKERHREEEQNA</sequence>
<keyword evidence="4 7" id="KW-1133">Transmembrane helix</keyword>
<dbReference type="Pfam" id="PF02706">
    <property type="entry name" value="Wzz"/>
    <property type="match status" value="1"/>
</dbReference>
<dbReference type="InterPro" id="IPR003856">
    <property type="entry name" value="LPS_length_determ_N"/>
</dbReference>
<name>A0A521BP68_9BACT</name>
<reference evidence="10 11" key="1">
    <citation type="submission" date="2017-05" db="EMBL/GenBank/DDBJ databases">
        <authorList>
            <person name="Varghese N."/>
            <person name="Submissions S."/>
        </authorList>
    </citation>
    <scope>NUCLEOTIDE SEQUENCE [LARGE SCALE GENOMIC DNA]</scope>
    <source>
        <strain evidence="10 11">DSM 16304</strain>
    </source>
</reference>
<keyword evidence="6" id="KW-0175">Coiled coil</keyword>
<dbReference type="AlphaFoldDB" id="A0A521BP68"/>
<evidence type="ECO:0000313" key="11">
    <source>
        <dbReference type="Proteomes" id="UP000317315"/>
    </source>
</evidence>